<dbReference type="PANTHER" id="PTHR35936:SF19">
    <property type="entry name" value="AMINO-ACID-BINDING PROTEIN YXEM-RELATED"/>
    <property type="match status" value="1"/>
</dbReference>
<dbReference type="AlphaFoldDB" id="A0A524RMH4"/>
<dbReference type="PANTHER" id="PTHR35936">
    <property type="entry name" value="MEMBRANE-BOUND LYTIC MUREIN TRANSGLYCOSYLASE F"/>
    <property type="match status" value="1"/>
</dbReference>
<feature type="chain" id="PRO_5022040480" evidence="2">
    <location>
        <begin position="20"/>
        <end position="243"/>
    </location>
</feature>
<dbReference type="PROSITE" id="PS51257">
    <property type="entry name" value="PROKAR_LIPOPROTEIN"/>
    <property type="match status" value="1"/>
</dbReference>
<dbReference type="SMART" id="SM00079">
    <property type="entry name" value="PBPe"/>
    <property type="match status" value="1"/>
</dbReference>
<dbReference type="Pfam" id="PF00497">
    <property type="entry name" value="SBP_bac_3"/>
    <property type="match status" value="1"/>
</dbReference>
<feature type="signal peptide" evidence="2">
    <location>
        <begin position="1"/>
        <end position="19"/>
    </location>
</feature>
<dbReference type="GO" id="GO:0016020">
    <property type="term" value="C:membrane"/>
    <property type="evidence" value="ECO:0007669"/>
    <property type="project" value="InterPro"/>
</dbReference>
<dbReference type="SUPFAM" id="SSF53850">
    <property type="entry name" value="Periplasmic binding protein-like II"/>
    <property type="match status" value="1"/>
</dbReference>
<dbReference type="Gene3D" id="3.40.190.10">
    <property type="entry name" value="Periplasmic binding protein-like II"/>
    <property type="match status" value="2"/>
</dbReference>
<protein>
    <submittedName>
        <fullName evidence="5">Transporter substrate-binding domain-containing protein</fullName>
    </submittedName>
</protein>
<dbReference type="SMART" id="SM00062">
    <property type="entry name" value="PBPb"/>
    <property type="match status" value="1"/>
</dbReference>
<dbReference type="Proteomes" id="UP000317990">
    <property type="component" value="Unassembled WGS sequence"/>
</dbReference>
<dbReference type="GO" id="GO:0015276">
    <property type="term" value="F:ligand-gated monoatomic ion channel activity"/>
    <property type="evidence" value="ECO:0007669"/>
    <property type="project" value="InterPro"/>
</dbReference>
<sequence>MLKTSLSLALLLSLSLACSSESEKITIGTEGHYHPYNFINEDGEVAGFERELGNELCRRTRLECDWVTNDWDSIIANLNGGNYDAIMAGMSITDEREELIDFSQPYVPPSPSVYLALAGSGDEAANGKVAVQEATVQADYLSESGASMVEYKLAEGPITAVLNGDADATFVDSGLAHDKIAETGGKLAIVGPAVSLDRGIGVGLRQDNGDLKDKFDRAIDAIKQDGFLNDLIEEWFGPDADTF</sequence>
<evidence type="ECO:0000256" key="2">
    <source>
        <dbReference type="SAM" id="SignalP"/>
    </source>
</evidence>
<feature type="domain" description="Solute-binding protein family 3/N-terminal" evidence="3">
    <location>
        <begin position="24"/>
        <end position="239"/>
    </location>
</feature>
<evidence type="ECO:0000259" key="4">
    <source>
        <dbReference type="SMART" id="SM00079"/>
    </source>
</evidence>
<dbReference type="InterPro" id="IPR001638">
    <property type="entry name" value="Solute-binding_3/MltF_N"/>
</dbReference>
<feature type="domain" description="Ionotropic glutamate receptor C-terminal" evidence="4">
    <location>
        <begin position="24"/>
        <end position="238"/>
    </location>
</feature>
<keyword evidence="1 2" id="KW-0732">Signal</keyword>
<evidence type="ECO:0000259" key="3">
    <source>
        <dbReference type="SMART" id="SM00062"/>
    </source>
</evidence>
<reference evidence="5 6" key="1">
    <citation type="journal article" date="2019" name="mSystems">
        <title>Life at home and on the roam: Genomic adaptions reflect the dual lifestyle of an intracellular, facultative symbiont.</title>
        <authorList>
            <person name="Burgsdorf I."/>
        </authorList>
    </citation>
    <scope>NUCLEOTIDE SEQUENCE [LARGE SCALE GENOMIC DNA]</scope>
    <source>
        <strain evidence="5">277cV</strain>
    </source>
</reference>
<gene>
    <name evidence="5" type="ORF">ERJ67_07450</name>
</gene>
<organism evidence="5 6">
    <name type="scientific">Aphanocapsa feldmannii 277cV</name>
    <dbReference type="NCBI Taxonomy" id="2507553"/>
    <lineage>
        <taxon>Bacteria</taxon>
        <taxon>Bacillati</taxon>
        <taxon>Cyanobacteriota</taxon>
        <taxon>Cyanophyceae</taxon>
        <taxon>Oscillatoriophycideae</taxon>
        <taxon>Chroococcales</taxon>
        <taxon>Microcystaceae</taxon>
        <taxon>Aphanocapsa</taxon>
    </lineage>
</organism>
<evidence type="ECO:0000313" key="5">
    <source>
        <dbReference type="EMBL" id="TGG91833.1"/>
    </source>
</evidence>
<dbReference type="InterPro" id="IPR001320">
    <property type="entry name" value="Iontro_rcpt_C"/>
</dbReference>
<dbReference type="EMBL" id="SRMO01000071">
    <property type="protein sequence ID" value="TGG91833.1"/>
    <property type="molecule type" value="Genomic_DNA"/>
</dbReference>
<evidence type="ECO:0000256" key="1">
    <source>
        <dbReference type="ARBA" id="ARBA00022729"/>
    </source>
</evidence>
<comment type="caution">
    <text evidence="5">The sequence shown here is derived from an EMBL/GenBank/DDBJ whole genome shotgun (WGS) entry which is preliminary data.</text>
</comment>
<name>A0A524RMH4_9CHRO</name>
<accession>A0A524RMH4</accession>
<evidence type="ECO:0000313" key="6">
    <source>
        <dbReference type="Proteomes" id="UP000317990"/>
    </source>
</evidence>
<proteinExistence type="predicted"/>